<dbReference type="Gene3D" id="3.30.70.100">
    <property type="match status" value="1"/>
</dbReference>
<dbReference type="SUPFAM" id="SSF54909">
    <property type="entry name" value="Dimeric alpha+beta barrel"/>
    <property type="match status" value="1"/>
</dbReference>
<comment type="caution">
    <text evidence="2">The sequence shown here is derived from an EMBL/GenBank/DDBJ whole genome shotgun (WGS) entry which is preliminary data.</text>
</comment>
<dbReference type="Proteomes" id="UP001201262">
    <property type="component" value="Unassembled WGS sequence"/>
</dbReference>
<dbReference type="EMBL" id="JAJTJA010000005">
    <property type="protein sequence ID" value="KAH8698413.1"/>
    <property type="molecule type" value="Genomic_DNA"/>
</dbReference>
<dbReference type="GO" id="GO:0016491">
    <property type="term" value="F:oxidoreductase activity"/>
    <property type="evidence" value="ECO:0007669"/>
    <property type="project" value="InterPro"/>
</dbReference>
<dbReference type="NCBIfam" id="TIGR02118">
    <property type="entry name" value="EthD family reductase"/>
    <property type="match status" value="1"/>
</dbReference>
<evidence type="ECO:0000256" key="1">
    <source>
        <dbReference type="ARBA" id="ARBA00005986"/>
    </source>
</evidence>
<evidence type="ECO:0000313" key="3">
    <source>
        <dbReference type="Proteomes" id="UP001201262"/>
    </source>
</evidence>
<comment type="similarity">
    <text evidence="1">Belongs to the tpcK family.</text>
</comment>
<gene>
    <name evidence="2" type="ORF">BGW36DRAFT_426120</name>
</gene>
<organism evidence="2 3">
    <name type="scientific">Talaromyces proteolyticus</name>
    <dbReference type="NCBI Taxonomy" id="1131652"/>
    <lineage>
        <taxon>Eukaryota</taxon>
        <taxon>Fungi</taxon>
        <taxon>Dikarya</taxon>
        <taxon>Ascomycota</taxon>
        <taxon>Pezizomycotina</taxon>
        <taxon>Eurotiomycetes</taxon>
        <taxon>Eurotiomycetidae</taxon>
        <taxon>Eurotiales</taxon>
        <taxon>Trichocomaceae</taxon>
        <taxon>Talaromyces</taxon>
        <taxon>Talaromyces sect. Bacilispori</taxon>
    </lineage>
</organism>
<accession>A0AAD4Q1D1</accession>
<sequence length="104" mass="11664">MPVTFTNLYDRDAGLDVDYYLNTHMPLVQRLLGPEVMISWKIWKLPGDSPFSYEGEVVWGSLEAREAALKSKEGLQCIADLQNFVKKPAMVLLREPVGEGPGKP</sequence>
<protein>
    <recommendedName>
        <fullName evidence="4">EthD domain-containing protein</fullName>
    </recommendedName>
</protein>
<dbReference type="AlphaFoldDB" id="A0AAD4Q1D1"/>
<reference evidence="2" key="1">
    <citation type="submission" date="2021-12" db="EMBL/GenBank/DDBJ databases">
        <title>Convergent genome expansion in fungi linked to evolution of root-endophyte symbiosis.</title>
        <authorList>
            <consortium name="DOE Joint Genome Institute"/>
            <person name="Ke Y.-H."/>
            <person name="Bonito G."/>
            <person name="Liao H.-L."/>
            <person name="Looney B."/>
            <person name="Rojas-Flechas A."/>
            <person name="Nash J."/>
            <person name="Hameed K."/>
            <person name="Schadt C."/>
            <person name="Martin F."/>
            <person name="Crous P.W."/>
            <person name="Miettinen O."/>
            <person name="Magnuson J.K."/>
            <person name="Labbe J."/>
            <person name="Jacobson D."/>
            <person name="Doktycz M.J."/>
            <person name="Veneault-Fourrey C."/>
            <person name="Kuo A."/>
            <person name="Mondo S."/>
            <person name="Calhoun S."/>
            <person name="Riley R."/>
            <person name="Ohm R."/>
            <person name="LaButti K."/>
            <person name="Andreopoulos B."/>
            <person name="Pangilinan J."/>
            <person name="Nolan M."/>
            <person name="Tritt A."/>
            <person name="Clum A."/>
            <person name="Lipzen A."/>
            <person name="Daum C."/>
            <person name="Barry K."/>
            <person name="Grigoriev I.V."/>
            <person name="Vilgalys R."/>
        </authorList>
    </citation>
    <scope>NUCLEOTIDE SEQUENCE</scope>
    <source>
        <strain evidence="2">PMI_201</strain>
    </source>
</reference>
<keyword evidence="3" id="KW-1185">Reference proteome</keyword>
<dbReference type="InterPro" id="IPR009799">
    <property type="entry name" value="EthD_dom"/>
</dbReference>
<dbReference type="GeneID" id="70250506"/>
<dbReference type="PANTHER" id="PTHR40260">
    <property type="entry name" value="BLR8190 PROTEIN"/>
    <property type="match status" value="1"/>
</dbReference>
<evidence type="ECO:0008006" key="4">
    <source>
        <dbReference type="Google" id="ProtNLM"/>
    </source>
</evidence>
<name>A0AAD4Q1D1_9EURO</name>
<dbReference type="RefSeq" id="XP_046072877.1">
    <property type="nucleotide sequence ID" value="XM_046220219.1"/>
</dbReference>
<dbReference type="InterPro" id="IPR011008">
    <property type="entry name" value="Dimeric_a/b-barrel"/>
</dbReference>
<evidence type="ECO:0000313" key="2">
    <source>
        <dbReference type="EMBL" id="KAH8698413.1"/>
    </source>
</evidence>
<dbReference type="PANTHER" id="PTHR40260:SF2">
    <property type="entry name" value="BLR8190 PROTEIN"/>
    <property type="match status" value="1"/>
</dbReference>
<proteinExistence type="inferred from homology"/>